<dbReference type="InterPro" id="IPR007864">
    <property type="entry name" value="UreE_C_dom"/>
</dbReference>
<evidence type="ECO:0000256" key="3">
    <source>
        <dbReference type="ARBA" id="ARBA00022596"/>
    </source>
</evidence>
<dbReference type="InterPro" id="IPR036118">
    <property type="entry name" value="UreE_N_sf"/>
</dbReference>
<evidence type="ECO:0000313" key="8">
    <source>
        <dbReference type="Proteomes" id="UP001595912"/>
    </source>
</evidence>
<comment type="function">
    <text evidence="5">Involved in urease metallocenter assembly. Binds nickel. Probably functions as a nickel donor during metallocenter assembly.</text>
</comment>
<evidence type="ECO:0000313" key="7">
    <source>
        <dbReference type="EMBL" id="MFC5006471.1"/>
    </source>
</evidence>
<dbReference type="PIRSF" id="PIRSF036402">
    <property type="entry name" value="Ureas_acces_UreE"/>
    <property type="match status" value="1"/>
</dbReference>
<dbReference type="HAMAP" id="MF_00822">
    <property type="entry name" value="UreE"/>
    <property type="match status" value="1"/>
</dbReference>
<keyword evidence="3 5" id="KW-0533">Nickel</keyword>
<dbReference type="RefSeq" id="WP_380127093.1">
    <property type="nucleotide sequence ID" value="NZ_JBHSIU010000105.1"/>
</dbReference>
<dbReference type="InterPro" id="IPR004029">
    <property type="entry name" value="UreE_N"/>
</dbReference>
<name>A0ABV9WFD1_9ACTN</name>
<keyword evidence="8" id="KW-1185">Reference proteome</keyword>
<organism evidence="7 8">
    <name type="scientific">Dactylosporangium cerinum</name>
    <dbReference type="NCBI Taxonomy" id="1434730"/>
    <lineage>
        <taxon>Bacteria</taxon>
        <taxon>Bacillati</taxon>
        <taxon>Actinomycetota</taxon>
        <taxon>Actinomycetes</taxon>
        <taxon>Micromonosporales</taxon>
        <taxon>Micromonosporaceae</taxon>
        <taxon>Dactylosporangium</taxon>
    </lineage>
</organism>
<dbReference type="Gene3D" id="2.60.260.20">
    <property type="entry name" value="Urease metallochaperone UreE, N-terminal domain"/>
    <property type="match status" value="1"/>
</dbReference>
<evidence type="ECO:0000256" key="1">
    <source>
        <dbReference type="ARBA" id="ARBA00004496"/>
    </source>
</evidence>
<dbReference type="Pfam" id="PF05194">
    <property type="entry name" value="UreE_C"/>
    <property type="match status" value="1"/>
</dbReference>
<sequence>MLVEQIRGNLADGAWRPANTDVLRLDQWEAQKRRLRKLTDGGVDVALSLDRDSRLRDGDVLWADEGGESVIVARLEIGEVMLVDLPRRDADGALRVAVELGHAIGSQHWPAVVKGGQVFVPVTLDRTVMDSVMRRHAFTGVSHRFVPGADVMPYLAPQDADRLWGTR</sequence>
<protein>
    <recommendedName>
        <fullName evidence="5">Urease accessory protein UreE</fullName>
    </recommendedName>
</protein>
<reference evidence="8" key="1">
    <citation type="journal article" date="2019" name="Int. J. Syst. Evol. Microbiol.">
        <title>The Global Catalogue of Microorganisms (GCM) 10K type strain sequencing project: providing services to taxonomists for standard genome sequencing and annotation.</title>
        <authorList>
            <consortium name="The Broad Institute Genomics Platform"/>
            <consortium name="The Broad Institute Genome Sequencing Center for Infectious Disease"/>
            <person name="Wu L."/>
            <person name="Ma J."/>
        </authorList>
    </citation>
    <scope>NUCLEOTIDE SEQUENCE [LARGE SCALE GENOMIC DNA]</scope>
    <source>
        <strain evidence="8">CGMCC 4.7152</strain>
    </source>
</reference>
<dbReference type="EMBL" id="JBHSIU010000105">
    <property type="protein sequence ID" value="MFC5006471.1"/>
    <property type="molecule type" value="Genomic_DNA"/>
</dbReference>
<accession>A0ABV9WFD1</accession>
<dbReference type="Pfam" id="PF02814">
    <property type="entry name" value="UreE_N"/>
    <property type="match status" value="1"/>
</dbReference>
<dbReference type="SUPFAM" id="SSF69287">
    <property type="entry name" value="Urease metallochaperone UreE, N-terminal domain"/>
    <property type="match status" value="1"/>
</dbReference>
<comment type="caution">
    <text evidence="7">The sequence shown here is derived from an EMBL/GenBank/DDBJ whole genome shotgun (WGS) entry which is preliminary data.</text>
</comment>
<evidence type="ECO:0000256" key="4">
    <source>
        <dbReference type="ARBA" id="ARBA00023186"/>
    </source>
</evidence>
<dbReference type="Proteomes" id="UP001595912">
    <property type="component" value="Unassembled WGS sequence"/>
</dbReference>
<evidence type="ECO:0000256" key="5">
    <source>
        <dbReference type="HAMAP-Rule" id="MF_00822"/>
    </source>
</evidence>
<keyword evidence="2 5" id="KW-0963">Cytoplasm</keyword>
<proteinExistence type="inferred from homology"/>
<keyword evidence="4 5" id="KW-0143">Chaperone</keyword>
<feature type="domain" description="UreE urease accessory N-terminal" evidence="6">
    <location>
        <begin position="6"/>
        <end position="70"/>
    </location>
</feature>
<evidence type="ECO:0000259" key="6">
    <source>
        <dbReference type="SMART" id="SM00988"/>
    </source>
</evidence>
<comment type="similarity">
    <text evidence="5">Belongs to the UreE family.</text>
</comment>
<comment type="subcellular location">
    <subcellularLocation>
        <location evidence="1 5">Cytoplasm</location>
    </subcellularLocation>
</comment>
<gene>
    <name evidence="5 7" type="primary">ureE</name>
    <name evidence="7" type="ORF">ACFPIJ_52715</name>
</gene>
<dbReference type="InterPro" id="IPR012406">
    <property type="entry name" value="UreE"/>
</dbReference>
<evidence type="ECO:0000256" key="2">
    <source>
        <dbReference type="ARBA" id="ARBA00022490"/>
    </source>
</evidence>
<dbReference type="SMART" id="SM00988">
    <property type="entry name" value="UreE_N"/>
    <property type="match status" value="1"/>
</dbReference>